<geneLocation type="plasmid" evidence="1 2">
    <name>unnamed1</name>
</geneLocation>
<organism evidence="1 2">
    <name type="scientific">Halocatena salina</name>
    <dbReference type="NCBI Taxonomy" id="2934340"/>
    <lineage>
        <taxon>Archaea</taxon>
        <taxon>Methanobacteriati</taxon>
        <taxon>Methanobacteriota</taxon>
        <taxon>Stenosarchaea group</taxon>
        <taxon>Halobacteria</taxon>
        <taxon>Halobacteriales</taxon>
        <taxon>Natronomonadaceae</taxon>
        <taxon>Halocatena</taxon>
    </lineage>
</organism>
<evidence type="ECO:0000313" key="2">
    <source>
        <dbReference type="Proteomes" id="UP000831768"/>
    </source>
</evidence>
<dbReference type="GeneID" id="71929154"/>
<name>A0A8U0A5R7_9EURY</name>
<gene>
    <name evidence="1" type="ORF">MW046_13865</name>
</gene>
<protein>
    <submittedName>
        <fullName evidence="1">Uncharacterized protein</fullName>
    </submittedName>
</protein>
<dbReference type="KEGG" id="haad:MW046_13865"/>
<dbReference type="Proteomes" id="UP000831768">
    <property type="component" value="Plasmid unnamed1"/>
</dbReference>
<sequence>MYNVWRLTEVLLKASISRKLTTAPPVITAGELADWMAIHLQLGPDWAATLPVGKAVDGATALSLPILTMDDWYRG</sequence>
<dbReference type="EMBL" id="CP096020">
    <property type="protein sequence ID" value="UPM44515.1"/>
    <property type="molecule type" value="Genomic_DNA"/>
</dbReference>
<keyword evidence="2" id="KW-1185">Reference proteome</keyword>
<accession>A0A8U0A5R7</accession>
<keyword evidence="1" id="KW-0614">Plasmid</keyword>
<proteinExistence type="predicted"/>
<evidence type="ECO:0000313" key="1">
    <source>
        <dbReference type="EMBL" id="UPM44515.1"/>
    </source>
</evidence>
<dbReference type="AlphaFoldDB" id="A0A8U0A5R7"/>
<reference evidence="1" key="1">
    <citation type="submission" date="2022-04" db="EMBL/GenBank/DDBJ databases">
        <title>Halocatena sp. nov., isolated from a salt lake.</title>
        <authorList>
            <person name="Cui H.-L."/>
        </authorList>
    </citation>
    <scope>NUCLEOTIDE SEQUENCE</scope>
    <source>
        <strain evidence="1">AD-1</strain>
        <plasmid evidence="1">unnamed1</plasmid>
    </source>
</reference>
<dbReference type="RefSeq" id="WP_247995169.1">
    <property type="nucleotide sequence ID" value="NZ_CP096020.1"/>
</dbReference>